<feature type="transmembrane region" description="Helical" evidence="1">
    <location>
        <begin position="50"/>
        <end position="69"/>
    </location>
</feature>
<keyword evidence="3" id="KW-1185">Reference proteome</keyword>
<dbReference type="AlphaFoldDB" id="A0A1R3XJB2"/>
<keyword evidence="1" id="KW-0472">Membrane</keyword>
<sequence>MQAHVPFDKRLKKIVRRHEKMANGVVRTVNSDGLIVAKPRLYRPRFPLKGLLAVLFLGFLFKGFLFAYLGEAAYGERVAALQGGSVLEQAGAWVMQPDPVTMLAATGIATVLPQN</sequence>
<dbReference type="EMBL" id="FTPR01000004">
    <property type="protein sequence ID" value="SIT91538.1"/>
    <property type="molecule type" value="Genomic_DNA"/>
</dbReference>
<keyword evidence="1" id="KW-0812">Transmembrane</keyword>
<evidence type="ECO:0000313" key="2">
    <source>
        <dbReference type="EMBL" id="SIT91538.1"/>
    </source>
</evidence>
<dbReference type="STRING" id="287098.SAMN05421665_3399"/>
<protein>
    <submittedName>
        <fullName evidence="2">Uncharacterized protein</fullName>
    </submittedName>
</protein>
<evidence type="ECO:0000313" key="3">
    <source>
        <dbReference type="Proteomes" id="UP000186997"/>
    </source>
</evidence>
<accession>A0A1R3XJB2</accession>
<gene>
    <name evidence="2" type="ORF">SAMN05421665_3399</name>
</gene>
<organism evidence="2 3">
    <name type="scientific">Yoonia rosea</name>
    <dbReference type="NCBI Taxonomy" id="287098"/>
    <lineage>
        <taxon>Bacteria</taxon>
        <taxon>Pseudomonadati</taxon>
        <taxon>Pseudomonadota</taxon>
        <taxon>Alphaproteobacteria</taxon>
        <taxon>Rhodobacterales</taxon>
        <taxon>Paracoccaceae</taxon>
        <taxon>Yoonia</taxon>
    </lineage>
</organism>
<dbReference type="RefSeq" id="WP_076661172.1">
    <property type="nucleotide sequence ID" value="NZ_FTPR01000004.1"/>
</dbReference>
<name>A0A1R3XJB2_9RHOB</name>
<keyword evidence="1" id="KW-1133">Transmembrane helix</keyword>
<dbReference type="Proteomes" id="UP000186997">
    <property type="component" value="Unassembled WGS sequence"/>
</dbReference>
<evidence type="ECO:0000256" key="1">
    <source>
        <dbReference type="SAM" id="Phobius"/>
    </source>
</evidence>
<reference evidence="3" key="1">
    <citation type="submission" date="2017-01" db="EMBL/GenBank/DDBJ databases">
        <authorList>
            <person name="Varghese N."/>
            <person name="Submissions S."/>
        </authorList>
    </citation>
    <scope>NUCLEOTIDE SEQUENCE [LARGE SCALE GENOMIC DNA]</scope>
    <source>
        <strain evidence="3">DSM 29591</strain>
    </source>
</reference>
<proteinExistence type="predicted"/>